<dbReference type="EMBL" id="BOOY01000008">
    <property type="protein sequence ID" value="GIJ02249.1"/>
    <property type="molecule type" value="Genomic_DNA"/>
</dbReference>
<evidence type="ECO:0000313" key="3">
    <source>
        <dbReference type="EMBL" id="GIJ02249.1"/>
    </source>
</evidence>
<evidence type="ECO:0000256" key="2">
    <source>
        <dbReference type="SAM" id="Phobius"/>
    </source>
</evidence>
<dbReference type="Proteomes" id="UP000652013">
    <property type="component" value="Unassembled WGS sequence"/>
</dbReference>
<sequence length="181" mass="19117">MQRGLQTFLTGFFRSRWIVAVALAVIVVAIVALARLLAGPAPARVLDAGDRPAPSISVDPHGDDSVTSTDPPPAPKVSPGTARPEAVGYAFASAWADHNDVSAKEWRDRLLPHVTKDLAGKLADTDPESIPADRVTGEPALTSLGSQLVEVRVATDAGELSLQLVAPDGRWLVDSVGWKRS</sequence>
<keyword evidence="2" id="KW-0472">Membrane</keyword>
<reference evidence="3" key="1">
    <citation type="submission" date="2021-01" db="EMBL/GenBank/DDBJ databases">
        <title>Whole genome shotgun sequence of Spirilliplanes yamanashiensis NBRC 15828.</title>
        <authorList>
            <person name="Komaki H."/>
            <person name="Tamura T."/>
        </authorList>
    </citation>
    <scope>NUCLEOTIDE SEQUENCE</scope>
    <source>
        <strain evidence="3">NBRC 15828</strain>
    </source>
</reference>
<feature type="transmembrane region" description="Helical" evidence="2">
    <location>
        <begin position="17"/>
        <end position="38"/>
    </location>
</feature>
<accession>A0A8J4DID4</accession>
<evidence type="ECO:0000256" key="1">
    <source>
        <dbReference type="SAM" id="MobiDB-lite"/>
    </source>
</evidence>
<dbReference type="AlphaFoldDB" id="A0A8J4DID4"/>
<proteinExistence type="predicted"/>
<feature type="region of interest" description="Disordered" evidence="1">
    <location>
        <begin position="48"/>
        <end position="82"/>
    </location>
</feature>
<comment type="caution">
    <text evidence="3">The sequence shown here is derived from an EMBL/GenBank/DDBJ whole genome shotgun (WGS) entry which is preliminary data.</text>
</comment>
<name>A0A8J4DID4_9ACTN</name>
<keyword evidence="4" id="KW-1185">Reference proteome</keyword>
<protein>
    <submittedName>
        <fullName evidence="3">Uncharacterized protein</fullName>
    </submittedName>
</protein>
<keyword evidence="2" id="KW-0812">Transmembrane</keyword>
<dbReference type="RefSeq" id="WP_203937548.1">
    <property type="nucleotide sequence ID" value="NZ_BAAAGJ010000019.1"/>
</dbReference>
<keyword evidence="2" id="KW-1133">Transmembrane helix</keyword>
<gene>
    <name evidence="3" type="ORF">Sya03_16010</name>
</gene>
<evidence type="ECO:0000313" key="4">
    <source>
        <dbReference type="Proteomes" id="UP000652013"/>
    </source>
</evidence>
<organism evidence="3 4">
    <name type="scientific">Spirilliplanes yamanashiensis</name>
    <dbReference type="NCBI Taxonomy" id="42233"/>
    <lineage>
        <taxon>Bacteria</taxon>
        <taxon>Bacillati</taxon>
        <taxon>Actinomycetota</taxon>
        <taxon>Actinomycetes</taxon>
        <taxon>Micromonosporales</taxon>
        <taxon>Micromonosporaceae</taxon>
        <taxon>Spirilliplanes</taxon>
    </lineage>
</organism>